<dbReference type="PANTHER" id="PTHR11895">
    <property type="entry name" value="TRANSAMIDASE"/>
    <property type="match status" value="1"/>
</dbReference>
<sequence>MGCELWADPARRVVDRLRRREIAPAEVIDSALDRIEAVDPLVNAVPTRCVERARAMARDLARDLAATTTTATSPEDPAWLAGLPVLIKDLNDVAGVRTTYGSPLFANHVPNADDLVVRALAARGATLLGKTNTPEFGAGAHTFNEVFGATRNPWNTARSAGGSSGGSAAALASGMAWLAHGNDLGGSLRIPAAFCGVVGLRPSPGRVPHSDRLTPFSPLNVDGPMARDVADLALLLDAMAVHARADPLSFPTPPGTFQAAAAAPTRPARLAFSMDLGLSPVDGRVRAVLEDAVKRLEAAGFEIEDATPELSDAVPCFQILRAHWFATRLGPLLAERRAEMKPELVWNIELGLALSAEEIAWAERARARLVADSAAFFETYDLLLTPTTVVPPFPLGQRAVEEVEGHKLATYIDWLVLTFAITLTGCPALSLPAGQTPEGLPVGLQAVGRPRGEAALIAAAAALEEALEARLERPIEPRVAEPDDAQAAPSQLGAPEVAPPSAVTTPPVKSLERRLREGLEQMPAAFALWGEDDRLIIDNAAHRRLFGDVGSLFRPGVSFREVLVGLLDRGIHQPEPGQEREDWIADRLAARHNGDLRREWQMPDGHWLRIQETRTPGGMTVTLGLDITDLKGKERELIQERDVSETASQAKSQFLARMSHELRTPLNAIIGFSEVVRGQLLGPIGNDIYLGYADDIWASGHHLLELISDILDLSKIEAGTFTIHPQPLGLGDLLEASVPFVRARAKARGQVMSLEVHPRLPRVLIDRRAAKQILLNLLSNAIKFTPQGGRIWIRLIRRDADVVLSVKDNGIGMSQEDVARALEPFGQIGGGESWLTPNTEGTGLGLTIVDALVGMHGARLEIDSAPGEGTDVRVVFPPPTQASR</sequence>
<dbReference type="AlphaFoldDB" id="A0A1G8FW43"/>
<dbReference type="InterPro" id="IPR020556">
    <property type="entry name" value="Amidase_CS"/>
</dbReference>
<dbReference type="SMART" id="SM00387">
    <property type="entry name" value="HATPase_c"/>
    <property type="match status" value="1"/>
</dbReference>
<dbReference type="Gene3D" id="1.10.287.130">
    <property type="match status" value="1"/>
</dbReference>
<dbReference type="InterPro" id="IPR005467">
    <property type="entry name" value="His_kinase_dom"/>
</dbReference>
<dbReference type="PANTHER" id="PTHR11895:SF76">
    <property type="entry name" value="INDOLEACETAMIDE HYDROLASE"/>
    <property type="match status" value="1"/>
</dbReference>
<dbReference type="InterPro" id="IPR003661">
    <property type="entry name" value="HisK_dim/P_dom"/>
</dbReference>
<dbReference type="SUPFAM" id="SSF75304">
    <property type="entry name" value="Amidase signature (AS) enzymes"/>
    <property type="match status" value="1"/>
</dbReference>
<dbReference type="InterPro" id="IPR036890">
    <property type="entry name" value="HATPase_C_sf"/>
</dbReference>
<feature type="region of interest" description="Disordered" evidence="4">
    <location>
        <begin position="482"/>
        <end position="509"/>
    </location>
</feature>
<feature type="domain" description="Histidine kinase" evidence="5">
    <location>
        <begin position="657"/>
        <end position="880"/>
    </location>
</feature>
<dbReference type="InterPro" id="IPR036097">
    <property type="entry name" value="HisK_dim/P_sf"/>
</dbReference>
<comment type="catalytic activity">
    <reaction evidence="1">
        <text>ATP + protein L-histidine = ADP + protein N-phospho-L-histidine.</text>
        <dbReference type="EC" id="2.7.13.3"/>
    </reaction>
</comment>
<proteinExistence type="predicted"/>
<keyword evidence="6" id="KW-0808">Transferase</keyword>
<evidence type="ECO:0000259" key="5">
    <source>
        <dbReference type="PROSITE" id="PS50109"/>
    </source>
</evidence>
<evidence type="ECO:0000313" key="7">
    <source>
        <dbReference type="Proteomes" id="UP000217076"/>
    </source>
</evidence>
<feature type="compositionally biased region" description="Low complexity" evidence="4">
    <location>
        <begin position="494"/>
        <end position="508"/>
    </location>
</feature>
<evidence type="ECO:0000256" key="2">
    <source>
        <dbReference type="ARBA" id="ARBA00012438"/>
    </source>
</evidence>
<dbReference type="Gene3D" id="3.30.565.10">
    <property type="entry name" value="Histidine kinase-like ATPase, C-terminal domain"/>
    <property type="match status" value="1"/>
</dbReference>
<gene>
    <name evidence="6" type="ORF">SAMN05421742_1171</name>
</gene>
<keyword evidence="3" id="KW-0597">Phosphoprotein</keyword>
<name>A0A1G8FW43_9PROT</name>
<reference evidence="7" key="1">
    <citation type="submission" date="2016-10" db="EMBL/GenBank/DDBJ databases">
        <authorList>
            <person name="Varghese N."/>
            <person name="Submissions S."/>
        </authorList>
    </citation>
    <scope>NUCLEOTIDE SEQUENCE [LARGE SCALE GENOMIC DNA]</scope>
    <source>
        <strain evidence="7">930I</strain>
    </source>
</reference>
<dbReference type="EMBL" id="FNCV01000017">
    <property type="protein sequence ID" value="SDH86327.1"/>
    <property type="molecule type" value="Genomic_DNA"/>
</dbReference>
<dbReference type="InterPro" id="IPR000120">
    <property type="entry name" value="Amidase"/>
</dbReference>
<dbReference type="InterPro" id="IPR004358">
    <property type="entry name" value="Sig_transdc_His_kin-like_C"/>
</dbReference>
<dbReference type="Pfam" id="PF00512">
    <property type="entry name" value="HisKA"/>
    <property type="match status" value="1"/>
</dbReference>
<dbReference type="PROSITE" id="PS00571">
    <property type="entry name" value="AMIDASES"/>
    <property type="match status" value="1"/>
</dbReference>
<accession>A0A1G8FW43</accession>
<dbReference type="PROSITE" id="PS50109">
    <property type="entry name" value="HIS_KIN"/>
    <property type="match status" value="1"/>
</dbReference>
<evidence type="ECO:0000313" key="6">
    <source>
        <dbReference type="EMBL" id="SDH86327.1"/>
    </source>
</evidence>
<dbReference type="GO" id="GO:0000155">
    <property type="term" value="F:phosphorelay sensor kinase activity"/>
    <property type="evidence" value="ECO:0007669"/>
    <property type="project" value="InterPro"/>
</dbReference>
<evidence type="ECO:0000256" key="3">
    <source>
        <dbReference type="ARBA" id="ARBA00022553"/>
    </source>
</evidence>
<dbReference type="CDD" id="cd00082">
    <property type="entry name" value="HisKA"/>
    <property type="match status" value="1"/>
</dbReference>
<dbReference type="InterPro" id="IPR036928">
    <property type="entry name" value="AS_sf"/>
</dbReference>
<evidence type="ECO:0000256" key="1">
    <source>
        <dbReference type="ARBA" id="ARBA00000085"/>
    </source>
</evidence>
<evidence type="ECO:0000256" key="4">
    <source>
        <dbReference type="SAM" id="MobiDB-lite"/>
    </source>
</evidence>
<dbReference type="CDD" id="cd00075">
    <property type="entry name" value="HATPase"/>
    <property type="match status" value="1"/>
</dbReference>
<dbReference type="SUPFAM" id="SSF55874">
    <property type="entry name" value="ATPase domain of HSP90 chaperone/DNA topoisomerase II/histidine kinase"/>
    <property type="match status" value="1"/>
</dbReference>
<dbReference type="PRINTS" id="PR00344">
    <property type="entry name" value="BCTRLSENSOR"/>
</dbReference>
<organism evidence="6 7">
    <name type="scientific">Roseospirillum parvum</name>
    <dbReference type="NCBI Taxonomy" id="83401"/>
    <lineage>
        <taxon>Bacteria</taxon>
        <taxon>Pseudomonadati</taxon>
        <taxon>Pseudomonadota</taxon>
        <taxon>Alphaproteobacteria</taxon>
        <taxon>Rhodospirillales</taxon>
        <taxon>Rhodospirillaceae</taxon>
        <taxon>Roseospirillum</taxon>
    </lineage>
</organism>
<dbReference type="Proteomes" id="UP000217076">
    <property type="component" value="Unassembled WGS sequence"/>
</dbReference>
<dbReference type="EC" id="2.7.13.3" evidence="2"/>
<dbReference type="OrthoDB" id="9814821at2"/>
<dbReference type="Pfam" id="PF01425">
    <property type="entry name" value="Amidase"/>
    <property type="match status" value="1"/>
</dbReference>
<dbReference type="SUPFAM" id="SSF47384">
    <property type="entry name" value="Homodimeric domain of signal transducing histidine kinase"/>
    <property type="match status" value="1"/>
</dbReference>
<dbReference type="SMART" id="SM00388">
    <property type="entry name" value="HisKA"/>
    <property type="match status" value="1"/>
</dbReference>
<dbReference type="InterPro" id="IPR003594">
    <property type="entry name" value="HATPase_dom"/>
</dbReference>
<dbReference type="Pfam" id="PF12860">
    <property type="entry name" value="PAS_7"/>
    <property type="match status" value="1"/>
</dbReference>
<protein>
    <recommendedName>
        <fullName evidence="2">histidine kinase</fullName>
        <ecNumber evidence="2">2.7.13.3</ecNumber>
    </recommendedName>
</protein>
<dbReference type="STRING" id="83401.SAMN05421742_1171"/>
<dbReference type="Pfam" id="PF02518">
    <property type="entry name" value="HATPase_c"/>
    <property type="match status" value="1"/>
</dbReference>
<dbReference type="Gene3D" id="3.90.1300.10">
    <property type="entry name" value="Amidase signature (AS) domain"/>
    <property type="match status" value="1"/>
</dbReference>
<keyword evidence="7" id="KW-1185">Reference proteome</keyword>
<dbReference type="InterPro" id="IPR023631">
    <property type="entry name" value="Amidase_dom"/>
</dbReference>